<evidence type="ECO:0000313" key="3">
    <source>
        <dbReference type="Proteomes" id="UP000032680"/>
    </source>
</evidence>
<protein>
    <submittedName>
        <fullName evidence="2">Uncharacterized protein</fullName>
    </submittedName>
</protein>
<comment type="caution">
    <text evidence="2">The sequence shown here is derived from an EMBL/GenBank/DDBJ whole genome shotgun (WGS) entry which is preliminary data.</text>
</comment>
<feature type="compositionally biased region" description="Low complexity" evidence="1">
    <location>
        <begin position="90"/>
        <end position="99"/>
    </location>
</feature>
<proteinExistence type="predicted"/>
<reference evidence="2 3" key="1">
    <citation type="submission" date="2012-11" db="EMBL/GenBank/DDBJ databases">
        <title>Whole genome sequence of Acidisphaera rubrifaciens HS-AP3.</title>
        <authorList>
            <person name="Azuma Y."/>
            <person name="Higashiura N."/>
            <person name="Hirakawa H."/>
            <person name="Matsushita K."/>
        </authorList>
    </citation>
    <scope>NUCLEOTIDE SEQUENCE [LARGE SCALE GENOMIC DNA]</scope>
    <source>
        <strain evidence="2 3">HS-AP3</strain>
    </source>
</reference>
<evidence type="ECO:0000313" key="2">
    <source>
        <dbReference type="EMBL" id="GAN77113.1"/>
    </source>
</evidence>
<gene>
    <name evidence="2" type="ORF">Asru_0238_09</name>
</gene>
<sequence length="144" mass="15455">MGGLPERPAGQRQGTRLCRFRRNRTQAAADRAAASWNGIANTPAAPGPDPLGWHLLGFSLPRQQRHMSCRRKPFATARADTRLGCVCRPSVSSSNASRSADTTAVAETPDGRPGVRGGIPKHGKTKVTDDAKTAAYPLIRWGQL</sequence>
<accession>A0A0D6P7E4</accession>
<keyword evidence="3" id="KW-1185">Reference proteome</keyword>
<dbReference type="EMBL" id="BANB01000238">
    <property type="protein sequence ID" value="GAN77113.1"/>
    <property type="molecule type" value="Genomic_DNA"/>
</dbReference>
<organism evidence="2 3">
    <name type="scientific">Acidisphaera rubrifaciens HS-AP3</name>
    <dbReference type="NCBI Taxonomy" id="1231350"/>
    <lineage>
        <taxon>Bacteria</taxon>
        <taxon>Pseudomonadati</taxon>
        <taxon>Pseudomonadota</taxon>
        <taxon>Alphaproteobacteria</taxon>
        <taxon>Acetobacterales</taxon>
        <taxon>Acetobacteraceae</taxon>
        <taxon>Acidisphaera</taxon>
    </lineage>
</organism>
<evidence type="ECO:0000256" key="1">
    <source>
        <dbReference type="SAM" id="MobiDB-lite"/>
    </source>
</evidence>
<dbReference type="AlphaFoldDB" id="A0A0D6P7E4"/>
<feature type="region of interest" description="Disordered" evidence="1">
    <location>
        <begin position="90"/>
        <end position="132"/>
    </location>
</feature>
<dbReference type="Proteomes" id="UP000032680">
    <property type="component" value="Unassembled WGS sequence"/>
</dbReference>
<name>A0A0D6P7E4_9PROT</name>